<dbReference type="PROSITE" id="PS00300">
    <property type="entry name" value="SRP54"/>
    <property type="match status" value="1"/>
</dbReference>
<dbReference type="GO" id="GO:0006614">
    <property type="term" value="P:SRP-dependent cotranslational protein targeting to membrane"/>
    <property type="evidence" value="ECO:0007669"/>
    <property type="project" value="InterPro"/>
</dbReference>
<dbReference type="SMART" id="SM00962">
    <property type="entry name" value="SRP54"/>
    <property type="match status" value="1"/>
</dbReference>
<dbReference type="Gene3D" id="1.20.120.140">
    <property type="entry name" value="Signal recognition particle SRP54, nucleotide-binding domain"/>
    <property type="match status" value="1"/>
</dbReference>
<feature type="domain" description="SRP54-type proteins GTP-binding" evidence="11">
    <location>
        <begin position="269"/>
        <end position="282"/>
    </location>
</feature>
<feature type="compositionally biased region" description="Basic and acidic residues" evidence="10">
    <location>
        <begin position="469"/>
        <end position="484"/>
    </location>
</feature>
<comment type="function">
    <text evidence="9">Involved in targeting and insertion of nascent membrane proteins into the cytoplasmic membrane. Binds to the hydrophobic signal sequence of the ribosome-nascent chain (RNC) as it emerges from the ribosomes. The SRP-RNC complex is then targeted to the cytoplasmic membrane where it interacts with the SRP receptor FtsY.</text>
</comment>
<evidence type="ECO:0000256" key="9">
    <source>
        <dbReference type="HAMAP-Rule" id="MF_00306"/>
    </source>
</evidence>
<protein>
    <recommendedName>
        <fullName evidence="9">Signal recognition particle protein</fullName>
        <ecNumber evidence="9">3.6.5.4</ecNumber>
    </recommendedName>
    <alternativeName>
        <fullName evidence="9">Fifty-four homolog</fullName>
    </alternativeName>
</protein>
<feature type="region of interest" description="Disordered" evidence="10">
    <location>
        <begin position="447"/>
        <end position="495"/>
    </location>
</feature>
<dbReference type="InterPro" id="IPR036891">
    <property type="entry name" value="Signal_recog_part_SRP54_M_sf"/>
</dbReference>
<dbReference type="GO" id="GO:0005525">
    <property type="term" value="F:GTP binding"/>
    <property type="evidence" value="ECO:0007669"/>
    <property type="project" value="UniProtKB-UniRule"/>
</dbReference>
<evidence type="ECO:0000256" key="4">
    <source>
        <dbReference type="ARBA" id="ARBA00022884"/>
    </source>
</evidence>
<proteinExistence type="inferred from homology"/>
<comment type="catalytic activity">
    <reaction evidence="8 9">
        <text>GTP + H2O = GDP + phosphate + H(+)</text>
        <dbReference type="Rhea" id="RHEA:19669"/>
        <dbReference type="ChEBI" id="CHEBI:15377"/>
        <dbReference type="ChEBI" id="CHEBI:15378"/>
        <dbReference type="ChEBI" id="CHEBI:37565"/>
        <dbReference type="ChEBI" id="CHEBI:43474"/>
        <dbReference type="ChEBI" id="CHEBI:58189"/>
        <dbReference type="EC" id="3.6.5.4"/>
    </reaction>
</comment>
<dbReference type="SUPFAM" id="SSF52540">
    <property type="entry name" value="P-loop containing nucleoside triphosphate hydrolases"/>
    <property type="match status" value="1"/>
</dbReference>
<evidence type="ECO:0000256" key="1">
    <source>
        <dbReference type="ARBA" id="ARBA00005450"/>
    </source>
</evidence>
<dbReference type="PANTHER" id="PTHR11564:SF5">
    <property type="entry name" value="SIGNAL RECOGNITION PARTICLE SUBUNIT SRP54"/>
    <property type="match status" value="1"/>
</dbReference>
<dbReference type="OrthoDB" id="9804720at2"/>
<dbReference type="InterPro" id="IPR022941">
    <property type="entry name" value="SRP54"/>
</dbReference>
<dbReference type="GO" id="GO:0048500">
    <property type="term" value="C:signal recognition particle"/>
    <property type="evidence" value="ECO:0007669"/>
    <property type="project" value="UniProtKB-UniRule"/>
</dbReference>
<dbReference type="InterPro" id="IPR000897">
    <property type="entry name" value="SRP54_GTPase_dom"/>
</dbReference>
<keyword evidence="5 9" id="KW-0342">GTP-binding</keyword>
<dbReference type="Pfam" id="PF02978">
    <property type="entry name" value="SRP_SPB"/>
    <property type="match status" value="1"/>
</dbReference>
<reference evidence="12 13" key="1">
    <citation type="submission" date="2019-02" db="EMBL/GenBank/DDBJ databases">
        <title>Deep-cultivation of Planctomycetes and their phenomic and genomic characterization uncovers novel biology.</title>
        <authorList>
            <person name="Wiegand S."/>
            <person name="Jogler M."/>
            <person name="Boedeker C."/>
            <person name="Pinto D."/>
            <person name="Vollmers J."/>
            <person name="Rivas-Marin E."/>
            <person name="Kohn T."/>
            <person name="Peeters S.H."/>
            <person name="Heuer A."/>
            <person name="Rast P."/>
            <person name="Oberbeckmann S."/>
            <person name="Bunk B."/>
            <person name="Jeske O."/>
            <person name="Meyerdierks A."/>
            <person name="Storesund J.E."/>
            <person name="Kallscheuer N."/>
            <person name="Luecker S."/>
            <person name="Lage O.M."/>
            <person name="Pohl T."/>
            <person name="Merkel B.J."/>
            <person name="Hornburger P."/>
            <person name="Mueller R.-W."/>
            <person name="Bruemmer F."/>
            <person name="Labrenz M."/>
            <person name="Spormann A.M."/>
            <person name="Op den Camp H."/>
            <person name="Overmann J."/>
            <person name="Amann R."/>
            <person name="Jetten M.S.M."/>
            <person name="Mascher T."/>
            <person name="Medema M.H."/>
            <person name="Devos D.P."/>
            <person name="Kaster A.-K."/>
            <person name="Ovreas L."/>
            <person name="Rohde M."/>
            <person name="Galperin M.Y."/>
            <person name="Jogler C."/>
        </authorList>
    </citation>
    <scope>NUCLEOTIDE SEQUENCE [LARGE SCALE GENOMIC DNA]</scope>
    <source>
        <strain evidence="12 13">I41</strain>
    </source>
</reference>
<evidence type="ECO:0000259" key="11">
    <source>
        <dbReference type="PROSITE" id="PS00300"/>
    </source>
</evidence>
<dbReference type="KEGG" id="llh:I41_17340"/>
<dbReference type="InterPro" id="IPR027417">
    <property type="entry name" value="P-loop_NTPase"/>
</dbReference>
<feature type="binding site" evidence="9">
    <location>
        <begin position="190"/>
        <end position="194"/>
    </location>
    <ligand>
        <name>GTP</name>
        <dbReference type="ChEBI" id="CHEBI:37565"/>
    </ligand>
</feature>
<dbReference type="PANTHER" id="PTHR11564">
    <property type="entry name" value="SIGNAL RECOGNITION PARTICLE 54K PROTEIN SRP54"/>
    <property type="match status" value="1"/>
</dbReference>
<keyword evidence="7 9" id="KW-0687">Ribonucleoprotein</keyword>
<keyword evidence="3 9" id="KW-0378">Hydrolase</keyword>
<dbReference type="GO" id="GO:0003924">
    <property type="term" value="F:GTPase activity"/>
    <property type="evidence" value="ECO:0007669"/>
    <property type="project" value="UniProtKB-UniRule"/>
</dbReference>
<dbReference type="Proteomes" id="UP000317909">
    <property type="component" value="Chromosome"/>
</dbReference>
<dbReference type="SUPFAM" id="SSF47446">
    <property type="entry name" value="Signal peptide-binding domain"/>
    <property type="match status" value="1"/>
</dbReference>
<comment type="domain">
    <text evidence="9">Composed of three domains: the N-terminal N domain, which is responsible for interactions with the ribosome, the central G domain, which binds GTP, and the C-terminal M domain, which binds the RNA and the signal sequence of the RNC.</text>
</comment>
<evidence type="ECO:0000313" key="13">
    <source>
        <dbReference type="Proteomes" id="UP000317909"/>
    </source>
</evidence>
<dbReference type="SMART" id="SM00382">
    <property type="entry name" value="AAA"/>
    <property type="match status" value="1"/>
</dbReference>
<gene>
    <name evidence="9 12" type="primary">ffh</name>
    <name evidence="12" type="ORF">I41_17340</name>
</gene>
<dbReference type="EC" id="3.6.5.4" evidence="9"/>
<evidence type="ECO:0000256" key="6">
    <source>
        <dbReference type="ARBA" id="ARBA00023135"/>
    </source>
</evidence>
<dbReference type="InterPro" id="IPR013822">
    <property type="entry name" value="Signal_recog_particl_SRP54_hlx"/>
</dbReference>
<dbReference type="InterPro" id="IPR042101">
    <property type="entry name" value="SRP54_N_sf"/>
</dbReference>
<feature type="binding site" evidence="9">
    <location>
        <begin position="248"/>
        <end position="251"/>
    </location>
    <ligand>
        <name>GTP</name>
        <dbReference type="ChEBI" id="CHEBI:37565"/>
    </ligand>
</feature>
<dbReference type="EMBL" id="CP036339">
    <property type="protein sequence ID" value="QDT72554.1"/>
    <property type="molecule type" value="Genomic_DNA"/>
</dbReference>
<dbReference type="CDD" id="cd18539">
    <property type="entry name" value="SRP_G"/>
    <property type="match status" value="1"/>
</dbReference>
<dbReference type="Pfam" id="PF00448">
    <property type="entry name" value="SRP54"/>
    <property type="match status" value="1"/>
</dbReference>
<dbReference type="InterPro" id="IPR003593">
    <property type="entry name" value="AAA+_ATPase"/>
</dbReference>
<dbReference type="NCBIfam" id="TIGR00959">
    <property type="entry name" value="ffh"/>
    <property type="match status" value="1"/>
</dbReference>
<evidence type="ECO:0000256" key="5">
    <source>
        <dbReference type="ARBA" id="ARBA00023134"/>
    </source>
</evidence>
<feature type="binding site" evidence="9">
    <location>
        <begin position="108"/>
        <end position="115"/>
    </location>
    <ligand>
        <name>GTP</name>
        <dbReference type="ChEBI" id="CHEBI:37565"/>
    </ligand>
</feature>
<keyword evidence="13" id="KW-1185">Reference proteome</keyword>
<dbReference type="InterPro" id="IPR004125">
    <property type="entry name" value="Signal_recog_particle_SRP54_M"/>
</dbReference>
<feature type="compositionally biased region" description="Basic residues" evidence="10">
    <location>
        <begin position="485"/>
        <end position="495"/>
    </location>
</feature>
<dbReference type="Pfam" id="PF02881">
    <property type="entry name" value="SRP54_N"/>
    <property type="match status" value="1"/>
</dbReference>
<organism evidence="12 13">
    <name type="scientific">Lacipirellula limnantheis</name>
    <dbReference type="NCBI Taxonomy" id="2528024"/>
    <lineage>
        <taxon>Bacteria</taxon>
        <taxon>Pseudomonadati</taxon>
        <taxon>Planctomycetota</taxon>
        <taxon>Planctomycetia</taxon>
        <taxon>Pirellulales</taxon>
        <taxon>Lacipirellulaceae</taxon>
        <taxon>Lacipirellula</taxon>
    </lineage>
</organism>
<keyword evidence="9" id="KW-0963">Cytoplasm</keyword>
<evidence type="ECO:0000313" key="12">
    <source>
        <dbReference type="EMBL" id="QDT72554.1"/>
    </source>
</evidence>
<evidence type="ECO:0000256" key="2">
    <source>
        <dbReference type="ARBA" id="ARBA00022741"/>
    </source>
</evidence>
<sequence length="495" mass="54300">MFEALQDGLSGAFKTLRGQGKLSESNMRDGLKLVERSLLEADVSFPVVRDFMKRITDESVGEAVLKSLNPSQQVVGVVYQALIDFMGPVDHSLHLKGKNELTVLMMCGLQGSGKTTTSGKLGRLLKAAGRSPLMVACDLQRPAAIDQLHIIGEQLDVPVFSDRTQKDPVAVTKAAQAHAKKIGADVLILDTAGRLHVDEALMEELKRVDRQAMPDQVLLVIDSMTGQDAVNSAKAFNDALELDGVILTKLDGDARGGAALSVKHVTGVPIKFIGVGEHLDALEEFHPDRMAGRILGQGDILTLVEKAQREFDQDEMLAQEERLKKGEFTLDDFRKQMGQISRLGPLQKVMGMIPGMGSLMKHLDDVDAEQGMKRMLGIVDSMTADEKRNPTKVIDQNRRRRIASGAGVEPHEVNELVKQFSAMSQVMTAMAGKGVKDRMKMVRELQTGAMSNPAGQLTRQKQSSGKRLSPQEKAKLKKQREKELRKRRRDGKGGK</sequence>
<keyword evidence="6 9" id="KW-0733">Signal recognition particle</keyword>
<dbReference type="HAMAP" id="MF_00306">
    <property type="entry name" value="SRP54"/>
    <property type="match status" value="1"/>
</dbReference>
<keyword evidence="2 9" id="KW-0547">Nucleotide-binding</keyword>
<comment type="subcellular location">
    <subcellularLocation>
        <location evidence="9">Cytoplasm</location>
    </subcellularLocation>
    <text evidence="9">The SRP-RNC complex is targeted to the cytoplasmic membrane.</text>
</comment>
<dbReference type="SMART" id="SM00963">
    <property type="entry name" value="SRP54_N"/>
    <property type="match status" value="1"/>
</dbReference>
<name>A0A517TW02_9BACT</name>
<evidence type="ECO:0000256" key="3">
    <source>
        <dbReference type="ARBA" id="ARBA00022801"/>
    </source>
</evidence>
<feature type="compositionally biased region" description="Polar residues" evidence="10">
    <location>
        <begin position="448"/>
        <end position="466"/>
    </location>
</feature>
<keyword evidence="4 9" id="KW-0694">RNA-binding</keyword>
<dbReference type="GO" id="GO:0008312">
    <property type="term" value="F:7S RNA binding"/>
    <property type="evidence" value="ECO:0007669"/>
    <property type="project" value="InterPro"/>
</dbReference>
<comment type="subunit">
    <text evidence="9">Part of the signal recognition particle protein translocation system, which is composed of SRP and FtsY.</text>
</comment>
<dbReference type="InterPro" id="IPR004780">
    <property type="entry name" value="SRP"/>
</dbReference>
<dbReference type="AlphaFoldDB" id="A0A517TW02"/>
<evidence type="ECO:0000256" key="8">
    <source>
        <dbReference type="ARBA" id="ARBA00048027"/>
    </source>
</evidence>
<evidence type="ECO:0000256" key="7">
    <source>
        <dbReference type="ARBA" id="ARBA00023274"/>
    </source>
</evidence>
<dbReference type="Gene3D" id="3.40.50.300">
    <property type="entry name" value="P-loop containing nucleotide triphosphate hydrolases"/>
    <property type="match status" value="1"/>
</dbReference>
<evidence type="ECO:0000256" key="10">
    <source>
        <dbReference type="SAM" id="MobiDB-lite"/>
    </source>
</evidence>
<dbReference type="Gene3D" id="1.10.260.30">
    <property type="entry name" value="Signal recognition particle, SRP54 subunit, M-domain"/>
    <property type="match status" value="1"/>
</dbReference>
<dbReference type="RefSeq" id="WP_145432115.1">
    <property type="nucleotide sequence ID" value="NZ_CP036339.1"/>
</dbReference>
<comment type="similarity">
    <text evidence="1 9">Belongs to the GTP-binding SRP family. SRP54 subfamily.</text>
</comment>
<accession>A0A517TW02</accession>
<dbReference type="FunFam" id="3.40.50.300:FF:000022">
    <property type="entry name" value="Signal recognition particle 54 kDa subunit"/>
    <property type="match status" value="1"/>
</dbReference>